<dbReference type="KEGG" id="emr:EMUR_04675"/>
<organism evidence="1 2">
    <name type="scientific">Ehrlichia muris AS145</name>
    <dbReference type="NCBI Taxonomy" id="1423892"/>
    <lineage>
        <taxon>Bacteria</taxon>
        <taxon>Pseudomonadati</taxon>
        <taxon>Pseudomonadota</taxon>
        <taxon>Alphaproteobacteria</taxon>
        <taxon>Rickettsiales</taxon>
        <taxon>Anaplasmataceae</taxon>
        <taxon>Ehrlichia</taxon>
    </lineage>
</organism>
<dbReference type="EMBL" id="CP006917">
    <property type="protein sequence ID" value="AHC39622.1"/>
    <property type="molecule type" value="Genomic_DNA"/>
</dbReference>
<dbReference type="OrthoDB" id="7163115at2"/>
<dbReference type="AlphaFoldDB" id="V9R730"/>
<protein>
    <submittedName>
        <fullName evidence="1">Uncharacterized protein</fullName>
    </submittedName>
</protein>
<gene>
    <name evidence="1" type="ORF">EMUR_04675</name>
</gene>
<dbReference type="Proteomes" id="UP000018689">
    <property type="component" value="Chromosome"/>
</dbReference>
<reference evidence="1 2" key="1">
    <citation type="journal article" date="2014" name="Genome Announc.">
        <title>Complete Genome Sequence of Ehrlichia muris Strain AS145T, a Model Monocytotropic Ehrlichia Strain.</title>
        <authorList>
            <person name="Thirumalapura N.R."/>
            <person name="Qin X."/>
            <person name="Kuriakose J.A."/>
            <person name="Walker D.H."/>
        </authorList>
    </citation>
    <scope>NUCLEOTIDE SEQUENCE [LARGE SCALE GENOMIC DNA]</scope>
    <source>
        <strain evidence="2">AS154</strain>
    </source>
</reference>
<evidence type="ECO:0000313" key="1">
    <source>
        <dbReference type="EMBL" id="AHC39622.1"/>
    </source>
</evidence>
<evidence type="ECO:0000313" key="2">
    <source>
        <dbReference type="Proteomes" id="UP000018689"/>
    </source>
</evidence>
<dbReference type="HOGENOM" id="CLU_125881_0_0_5"/>
<accession>V9R730</accession>
<name>V9R730_9RICK</name>
<proteinExistence type="predicted"/>
<keyword evidence="2" id="KW-1185">Reference proteome</keyword>
<dbReference type="RefSeq" id="WP_024072509.1">
    <property type="nucleotide sequence ID" value="NC_023063.1"/>
</dbReference>
<dbReference type="PATRIC" id="fig|1423892.3.peg.962"/>
<sequence>METDNIFFDVEFLIQQNGHSNVDIYHGIMYLNDPADSYYATANIVNNLTGDKGTLSIIDDNMNGYSEKCNLNITLEHYDPVKDVNYTTSVDKTFLVSILNGMDVAFLIDEHSILLMDPSRVEVSNEPAMAVLVYRSENESENFNLVDVIRDIFYQKDAYFDI</sequence>